<feature type="transmembrane region" description="Helical" evidence="6">
    <location>
        <begin position="170"/>
        <end position="190"/>
    </location>
</feature>
<dbReference type="PANTHER" id="PTHR30482:SF10">
    <property type="entry name" value="HIGH-AFFINITY BRANCHED-CHAIN AMINO ACID TRANSPORT PROTEIN BRAE"/>
    <property type="match status" value="1"/>
</dbReference>
<organism evidence="7 8">
    <name type="scientific">Aerophobetes bacterium</name>
    <dbReference type="NCBI Taxonomy" id="2030807"/>
    <lineage>
        <taxon>Bacteria</taxon>
        <taxon>Candidatus Aerophobota</taxon>
    </lineage>
</organism>
<comment type="caution">
    <text evidence="7">The sequence shown here is derived from an EMBL/GenBank/DDBJ whole genome shotgun (WGS) entry which is preliminary data.</text>
</comment>
<evidence type="ECO:0000313" key="7">
    <source>
        <dbReference type="EMBL" id="TET27426.1"/>
    </source>
</evidence>
<gene>
    <name evidence="7" type="ORF">E3J68_04320</name>
</gene>
<evidence type="ECO:0000256" key="3">
    <source>
        <dbReference type="ARBA" id="ARBA00022692"/>
    </source>
</evidence>
<evidence type="ECO:0000256" key="5">
    <source>
        <dbReference type="ARBA" id="ARBA00023136"/>
    </source>
</evidence>
<feature type="transmembrane region" description="Helical" evidence="6">
    <location>
        <begin position="37"/>
        <end position="56"/>
    </location>
</feature>
<dbReference type="CDD" id="cd06581">
    <property type="entry name" value="TM_PBP1_LivM_like"/>
    <property type="match status" value="1"/>
</dbReference>
<evidence type="ECO:0000256" key="2">
    <source>
        <dbReference type="ARBA" id="ARBA00022475"/>
    </source>
</evidence>
<feature type="transmembrane region" description="Helical" evidence="6">
    <location>
        <begin position="227"/>
        <end position="244"/>
    </location>
</feature>
<feature type="transmembrane region" description="Helical" evidence="6">
    <location>
        <begin position="12"/>
        <end position="30"/>
    </location>
</feature>
<evidence type="ECO:0000256" key="4">
    <source>
        <dbReference type="ARBA" id="ARBA00022989"/>
    </source>
</evidence>
<dbReference type="Pfam" id="PF02653">
    <property type="entry name" value="BPD_transp_2"/>
    <property type="match status" value="1"/>
</dbReference>
<feature type="transmembrane region" description="Helical" evidence="6">
    <location>
        <begin position="306"/>
        <end position="323"/>
    </location>
</feature>
<keyword evidence="3 6" id="KW-0812">Transmembrane</keyword>
<keyword evidence="4 6" id="KW-1133">Transmembrane helix</keyword>
<proteinExistence type="predicted"/>
<dbReference type="InterPro" id="IPR001851">
    <property type="entry name" value="ABC_transp_permease"/>
</dbReference>
<dbReference type="GO" id="GO:0015658">
    <property type="term" value="F:branched-chain amino acid transmembrane transporter activity"/>
    <property type="evidence" value="ECO:0007669"/>
    <property type="project" value="InterPro"/>
</dbReference>
<feature type="transmembrane region" description="Helical" evidence="6">
    <location>
        <begin position="76"/>
        <end position="98"/>
    </location>
</feature>
<evidence type="ECO:0000256" key="6">
    <source>
        <dbReference type="SAM" id="Phobius"/>
    </source>
</evidence>
<dbReference type="GO" id="GO:0005886">
    <property type="term" value="C:plasma membrane"/>
    <property type="evidence" value="ECO:0007669"/>
    <property type="project" value="UniProtKB-SubCell"/>
</dbReference>
<comment type="subcellular location">
    <subcellularLocation>
        <location evidence="1">Cell membrane</location>
        <topology evidence="1">Multi-pass membrane protein</topology>
    </subcellularLocation>
</comment>
<reference evidence="7 8" key="1">
    <citation type="submission" date="2019-03" db="EMBL/GenBank/DDBJ databases">
        <title>Metabolic potential of uncultured bacteria and archaea associated with petroleum seepage in deep-sea sediments.</title>
        <authorList>
            <person name="Dong X."/>
            <person name="Hubert C."/>
        </authorList>
    </citation>
    <scope>NUCLEOTIDE SEQUENCE [LARGE SCALE GENOMIC DNA]</scope>
    <source>
        <strain evidence="7">E44_bin3</strain>
    </source>
</reference>
<keyword evidence="5 6" id="KW-0472">Membrane</keyword>
<sequence>MESTVGALNYMVFFAITAGIYAILCLGLNIQWGYTGLFNIGIAGFYAVGAYTSALLSGPPPGPLDWRTFGGFQLPFPAGLLGAILISGIIAAFIGFLTLRLKEDYLAIATIGIAEVIRLILKNESWLTNSVWGMKHIPPPLHHPIQRGISGFISSHPDLSFWIRGLISNAYNWFYLAMILAILGTLYWVSERSIRSPWGRVLRAIREDETVVAAAGKNVFQFKMQSFILGAMIMGMAGSLYAHYAKFIDANSFEPLYGTFLIWVMLIAGGSGNSKGAILGAFVIWGIWAGTDFITGYLALSATRVASLRVIAIAVLLELVLLLRPQGLLGEEKVVSKMMGK</sequence>
<evidence type="ECO:0000256" key="1">
    <source>
        <dbReference type="ARBA" id="ARBA00004651"/>
    </source>
</evidence>
<feature type="transmembrane region" description="Helical" evidence="6">
    <location>
        <begin position="279"/>
        <end position="300"/>
    </location>
</feature>
<dbReference type="PANTHER" id="PTHR30482">
    <property type="entry name" value="HIGH-AFFINITY BRANCHED-CHAIN AMINO ACID TRANSPORT SYSTEM PERMEASE"/>
    <property type="match status" value="1"/>
</dbReference>
<dbReference type="AlphaFoldDB" id="A0A523TAQ9"/>
<evidence type="ECO:0000313" key="8">
    <source>
        <dbReference type="Proteomes" id="UP000316517"/>
    </source>
</evidence>
<dbReference type="Proteomes" id="UP000316517">
    <property type="component" value="Unassembled WGS sequence"/>
</dbReference>
<dbReference type="InterPro" id="IPR043428">
    <property type="entry name" value="LivM-like"/>
</dbReference>
<dbReference type="EMBL" id="SOJT01000186">
    <property type="protein sequence ID" value="TET27426.1"/>
    <property type="molecule type" value="Genomic_DNA"/>
</dbReference>
<accession>A0A523TAQ9</accession>
<feature type="transmembrane region" description="Helical" evidence="6">
    <location>
        <begin position="256"/>
        <end position="272"/>
    </location>
</feature>
<protein>
    <submittedName>
        <fullName evidence="7">Branched-chain amino acid ABC transporter permease</fullName>
    </submittedName>
</protein>
<name>A0A523TAQ9_UNCAE</name>
<keyword evidence="2" id="KW-1003">Cell membrane</keyword>